<dbReference type="PANTHER" id="PTHR43283">
    <property type="entry name" value="BETA-LACTAMASE-RELATED"/>
    <property type="match status" value="1"/>
</dbReference>
<feature type="domain" description="Beta-lactamase-related" evidence="3">
    <location>
        <begin position="23"/>
        <end position="386"/>
    </location>
</feature>
<dbReference type="SUPFAM" id="SSF56601">
    <property type="entry name" value="beta-lactamase/transpeptidase-like"/>
    <property type="match status" value="1"/>
</dbReference>
<name>A0ABR1HFM0_9HYPO</name>
<evidence type="ECO:0000256" key="1">
    <source>
        <dbReference type="ARBA" id="ARBA00009009"/>
    </source>
</evidence>
<gene>
    <name evidence="4" type="ORF">QQZ08_010649</name>
</gene>
<keyword evidence="2" id="KW-0378">Hydrolase</keyword>
<keyword evidence="5" id="KW-1185">Reference proteome</keyword>
<sequence length="409" mass="44465">MSTSVSEFNELLSKRTASDSNDLFGVVIAAVDASGSIFYQNQAGRRSLASEESVPHDAFFSCYSVTKPLTTISALQCVERGLVGLDDDLSGHLPELAKQPIISAAADGSLAYEPAKKAITLRHLLTHTSGLAYDGQNPLLARWRKETQGLSPMWKCGNLLQAYATPRLFEAGESWQYGSSLEWTGLLVSRLNGGKTLGHYMEENIFRPLGITDSTFHPKDKPELEKRRLQMVMRSSDGSFEPATENWTYPEDAEDDCGGLGLFSTVPDLIKVIGDLASKSPVLLKLDTIETMFTPQFEFHDGVNKGLVGMQFMYQNLIGEGPLNGDGTMAVSFGIGGVVTRKDTTNLPKNTLTWGGMPHLAWFVNRDLGVAGVLASQMVPPGDAKSNTIIAYFLQEIARQAAEKASSSE</sequence>
<evidence type="ECO:0000256" key="2">
    <source>
        <dbReference type="ARBA" id="ARBA00022801"/>
    </source>
</evidence>
<dbReference type="Proteomes" id="UP001498421">
    <property type="component" value="Unassembled WGS sequence"/>
</dbReference>
<proteinExistence type="inferred from homology"/>
<evidence type="ECO:0000313" key="4">
    <source>
        <dbReference type="EMBL" id="KAK7419946.1"/>
    </source>
</evidence>
<organism evidence="4 5">
    <name type="scientific">Neonectria magnoliae</name>
    <dbReference type="NCBI Taxonomy" id="2732573"/>
    <lineage>
        <taxon>Eukaryota</taxon>
        <taxon>Fungi</taxon>
        <taxon>Dikarya</taxon>
        <taxon>Ascomycota</taxon>
        <taxon>Pezizomycotina</taxon>
        <taxon>Sordariomycetes</taxon>
        <taxon>Hypocreomycetidae</taxon>
        <taxon>Hypocreales</taxon>
        <taxon>Nectriaceae</taxon>
        <taxon>Neonectria</taxon>
    </lineage>
</organism>
<dbReference type="PANTHER" id="PTHR43283:SF17">
    <property type="entry name" value="(LOVD), PUTATIVE (AFU_ORTHOLOGUE AFUA_5G00920)-RELATED"/>
    <property type="match status" value="1"/>
</dbReference>
<accession>A0ABR1HFM0</accession>
<dbReference type="InterPro" id="IPR012338">
    <property type="entry name" value="Beta-lactam/transpept-like"/>
</dbReference>
<reference evidence="4 5" key="1">
    <citation type="journal article" date="2025" name="Microbiol. Resour. Announc.">
        <title>Draft genome sequences for Neonectria magnoliae and Neonectria punicea, canker pathogens of Liriodendron tulipifera and Acer saccharum in West Virginia.</title>
        <authorList>
            <person name="Petronek H.M."/>
            <person name="Kasson M.T."/>
            <person name="Metheny A.M."/>
            <person name="Stauder C.M."/>
            <person name="Lovett B."/>
            <person name="Lynch S.C."/>
            <person name="Garnas J.R."/>
            <person name="Kasson L.R."/>
            <person name="Stajich J.E."/>
        </authorList>
    </citation>
    <scope>NUCLEOTIDE SEQUENCE [LARGE SCALE GENOMIC DNA]</scope>
    <source>
        <strain evidence="4 5">NRRL 64651</strain>
    </source>
</reference>
<comment type="similarity">
    <text evidence="1">Belongs to the class-A beta-lactamase family.</text>
</comment>
<evidence type="ECO:0000313" key="5">
    <source>
        <dbReference type="Proteomes" id="UP001498421"/>
    </source>
</evidence>
<dbReference type="EMBL" id="JAZAVK010000142">
    <property type="protein sequence ID" value="KAK7419946.1"/>
    <property type="molecule type" value="Genomic_DNA"/>
</dbReference>
<dbReference type="Gene3D" id="3.40.710.10">
    <property type="entry name" value="DD-peptidase/beta-lactamase superfamily"/>
    <property type="match status" value="1"/>
</dbReference>
<dbReference type="InterPro" id="IPR050789">
    <property type="entry name" value="Diverse_Enzym_Activities"/>
</dbReference>
<comment type="caution">
    <text evidence="4">The sequence shown here is derived from an EMBL/GenBank/DDBJ whole genome shotgun (WGS) entry which is preliminary data.</text>
</comment>
<evidence type="ECO:0000259" key="3">
    <source>
        <dbReference type="Pfam" id="PF00144"/>
    </source>
</evidence>
<dbReference type="Pfam" id="PF00144">
    <property type="entry name" value="Beta-lactamase"/>
    <property type="match status" value="1"/>
</dbReference>
<protein>
    <recommendedName>
        <fullName evidence="3">Beta-lactamase-related domain-containing protein</fullName>
    </recommendedName>
</protein>
<dbReference type="InterPro" id="IPR001466">
    <property type="entry name" value="Beta-lactam-related"/>
</dbReference>